<dbReference type="Gene3D" id="3.20.20.80">
    <property type="entry name" value="Glycosidases"/>
    <property type="match status" value="1"/>
</dbReference>
<dbReference type="PANTHER" id="PTHR43053">
    <property type="entry name" value="GLYCOSIDASE FAMILY 31"/>
    <property type="match status" value="1"/>
</dbReference>
<organism evidence="8 9">
    <name type="scientific">Christiangramia crocea</name>
    <dbReference type="NCBI Taxonomy" id="2904124"/>
    <lineage>
        <taxon>Bacteria</taxon>
        <taxon>Pseudomonadati</taxon>
        <taxon>Bacteroidota</taxon>
        <taxon>Flavobacteriia</taxon>
        <taxon>Flavobacteriales</taxon>
        <taxon>Flavobacteriaceae</taxon>
        <taxon>Christiangramia</taxon>
    </lineage>
</organism>
<dbReference type="InterPro" id="IPR050985">
    <property type="entry name" value="Alpha-glycosidase_related"/>
</dbReference>
<dbReference type="InterPro" id="IPR048395">
    <property type="entry name" value="Glyco_hydro_31_C"/>
</dbReference>
<evidence type="ECO:0000256" key="1">
    <source>
        <dbReference type="ARBA" id="ARBA00007806"/>
    </source>
</evidence>
<dbReference type="InterPro" id="IPR017853">
    <property type="entry name" value="GH"/>
</dbReference>
<evidence type="ECO:0000313" key="9">
    <source>
        <dbReference type="Proteomes" id="UP001139344"/>
    </source>
</evidence>
<gene>
    <name evidence="8" type="ORF">LU635_03185</name>
</gene>
<dbReference type="InterPro" id="IPR000322">
    <property type="entry name" value="Glyco_hydro_31_TIM"/>
</dbReference>
<reference evidence="8" key="1">
    <citation type="submission" date="2021-12" db="EMBL/GenBank/DDBJ databases">
        <title>Description of Gramella crocea sp. nov., a new bacterium isolated from activated sludge.</title>
        <authorList>
            <person name="Zhang X."/>
        </authorList>
    </citation>
    <scope>NUCLEOTIDE SEQUENCE</scope>
    <source>
        <strain evidence="8">YB25</strain>
    </source>
</reference>
<evidence type="ECO:0000256" key="3">
    <source>
        <dbReference type="ARBA" id="ARBA00023295"/>
    </source>
</evidence>
<dbReference type="EMBL" id="JAJSON010000009">
    <property type="protein sequence ID" value="MCG9970629.1"/>
    <property type="molecule type" value="Genomic_DNA"/>
</dbReference>
<accession>A0A9X1UUQ8</accession>
<dbReference type="Gene3D" id="2.60.40.1180">
    <property type="entry name" value="Golgi alpha-mannosidase II"/>
    <property type="match status" value="1"/>
</dbReference>
<evidence type="ECO:0000256" key="4">
    <source>
        <dbReference type="RuleBase" id="RU361185"/>
    </source>
</evidence>
<dbReference type="GO" id="GO:0004553">
    <property type="term" value="F:hydrolase activity, hydrolyzing O-glycosyl compounds"/>
    <property type="evidence" value="ECO:0007669"/>
    <property type="project" value="InterPro"/>
</dbReference>
<name>A0A9X1UUQ8_9FLAO</name>
<dbReference type="SUPFAM" id="SSF51011">
    <property type="entry name" value="Glycosyl hydrolase domain"/>
    <property type="match status" value="1"/>
</dbReference>
<feature type="chain" id="PRO_5040798553" evidence="5">
    <location>
        <begin position="26"/>
        <end position="536"/>
    </location>
</feature>
<evidence type="ECO:0000259" key="7">
    <source>
        <dbReference type="Pfam" id="PF21365"/>
    </source>
</evidence>
<dbReference type="Pfam" id="PF21365">
    <property type="entry name" value="Glyco_hydro_31_3rd"/>
    <property type="match status" value="1"/>
</dbReference>
<dbReference type="RefSeq" id="WP_240096112.1">
    <property type="nucleotide sequence ID" value="NZ_JAJSON010000009.1"/>
</dbReference>
<dbReference type="PANTHER" id="PTHR43053:SF4">
    <property type="entry name" value="MYOGENESIS-REGULATING GLYCOSIDASE"/>
    <property type="match status" value="1"/>
</dbReference>
<evidence type="ECO:0000313" key="8">
    <source>
        <dbReference type="EMBL" id="MCG9970629.1"/>
    </source>
</evidence>
<evidence type="ECO:0000256" key="2">
    <source>
        <dbReference type="ARBA" id="ARBA00022801"/>
    </source>
</evidence>
<dbReference type="GO" id="GO:0005975">
    <property type="term" value="P:carbohydrate metabolic process"/>
    <property type="evidence" value="ECO:0007669"/>
    <property type="project" value="InterPro"/>
</dbReference>
<evidence type="ECO:0000259" key="6">
    <source>
        <dbReference type="Pfam" id="PF01055"/>
    </source>
</evidence>
<dbReference type="InterPro" id="IPR013780">
    <property type="entry name" value="Glyco_hydro_b"/>
</dbReference>
<keyword evidence="5" id="KW-0732">Signal</keyword>
<protein>
    <submittedName>
        <fullName evidence="8">Glycoside hydrolase family 31 protein</fullName>
    </submittedName>
</protein>
<dbReference type="SUPFAM" id="SSF51445">
    <property type="entry name" value="(Trans)glycosidases"/>
    <property type="match status" value="1"/>
</dbReference>
<keyword evidence="9" id="KW-1185">Reference proteome</keyword>
<feature type="domain" description="Glycosyl hydrolase family 31 C-terminal" evidence="7">
    <location>
        <begin position="457"/>
        <end position="535"/>
    </location>
</feature>
<dbReference type="AlphaFoldDB" id="A0A9X1UUQ8"/>
<sequence length="536" mass="61290">MKISFYRRLLKALIFLMSSFYIVNAQRATDSSRVRLLSNENWWAGVVRDGNLMPFGSGSAYSVNMWANNKGNQIQPLLLSDKGRVIWSDSPIKFSINENIIKVESFGSPIEISQANGKSNLKDAFKYASFKYFPPSGKIPDILLFTKPQYNTWIELMYDQNQKDILEYAENIVSNGFPPGVIMIDDNWQEDYGKWEFHKGRFSEPKAMVNSLHAMGFKVMLWVCPFISPDSDIYRELKTKKYLIQETTGDNNPLIVRWWNGASAVLDFTNPGAVEWFKEQLHTLSNTYGIDGFKFDAGDSYFYKGPLLSYKEVTPNYHTLTFQQFGLEYPLNEYRASWKMGGQPLAQRLHDKDHNWEDLQILIPQMLLQGIIGYPFNAPDMIGGGQFGSFLNLDAVDQELIVRSTQVHALMPMMQFSVAPWRVLDEEHLKAVKTAVGVREHYMPVILDLVEKAAKNGDPIVRLMEYEFPDAGFEEIKDQFMLGSDILVAPVLKKGASSRKVMFPKGEWIWKGKNYKGGTTTEVTVGLDDLPVFRRK</sequence>
<dbReference type="Pfam" id="PF01055">
    <property type="entry name" value="Glyco_hydro_31_2nd"/>
    <property type="match status" value="1"/>
</dbReference>
<comment type="similarity">
    <text evidence="1 4">Belongs to the glycosyl hydrolase 31 family.</text>
</comment>
<comment type="caution">
    <text evidence="8">The sequence shown here is derived from an EMBL/GenBank/DDBJ whole genome shotgun (WGS) entry which is preliminary data.</text>
</comment>
<feature type="signal peptide" evidence="5">
    <location>
        <begin position="1"/>
        <end position="25"/>
    </location>
</feature>
<dbReference type="Proteomes" id="UP001139344">
    <property type="component" value="Unassembled WGS sequence"/>
</dbReference>
<feature type="domain" description="Glycoside hydrolase family 31 TIM barrel" evidence="6">
    <location>
        <begin position="157"/>
        <end position="447"/>
    </location>
</feature>
<proteinExistence type="inferred from homology"/>
<evidence type="ECO:0000256" key="5">
    <source>
        <dbReference type="SAM" id="SignalP"/>
    </source>
</evidence>
<keyword evidence="2 4" id="KW-0378">Hydrolase</keyword>
<keyword evidence="3 4" id="KW-0326">Glycosidase</keyword>
<dbReference type="CDD" id="cd06592">
    <property type="entry name" value="GH31_NET37"/>
    <property type="match status" value="1"/>
</dbReference>